<dbReference type="RefSeq" id="WP_148811365.1">
    <property type="nucleotide sequence ID" value="NZ_VSZI01000001.1"/>
</dbReference>
<feature type="region of interest" description="Disordered" evidence="5">
    <location>
        <begin position="1"/>
        <end position="28"/>
    </location>
</feature>
<reference evidence="8 9" key="1">
    <citation type="submission" date="2019-08" db="EMBL/GenBank/DDBJ databases">
        <title>Draft genome of C. urealyticum strain VH4248.</title>
        <authorList>
            <person name="Navas J."/>
        </authorList>
    </citation>
    <scope>NUCLEOTIDE SEQUENCE [LARGE SCALE GENOMIC DNA]</scope>
    <source>
        <strain evidence="8 9">VH4248</strain>
    </source>
</reference>
<keyword evidence="4 6" id="KW-0472">Membrane</keyword>
<dbReference type="EMBL" id="VSZI01000001">
    <property type="protein sequence ID" value="TYR19611.1"/>
    <property type="molecule type" value="Genomic_DNA"/>
</dbReference>
<evidence type="ECO:0000256" key="3">
    <source>
        <dbReference type="ARBA" id="ARBA00022989"/>
    </source>
</evidence>
<comment type="subcellular location">
    <subcellularLocation>
        <location evidence="1">Membrane</location>
        <topology evidence="1">Multi-pass membrane protein</topology>
    </subcellularLocation>
</comment>
<feature type="domain" description="TM2" evidence="7">
    <location>
        <begin position="140"/>
        <end position="189"/>
    </location>
</feature>
<keyword evidence="3 6" id="KW-1133">Transmembrane helix</keyword>
<dbReference type="InterPro" id="IPR007829">
    <property type="entry name" value="TM2"/>
</dbReference>
<evidence type="ECO:0000256" key="4">
    <source>
        <dbReference type="ARBA" id="ARBA00023136"/>
    </source>
</evidence>
<accession>A0A5D4FT03</accession>
<dbReference type="AlphaFoldDB" id="A0A5D4FT03"/>
<feature type="transmembrane region" description="Helical" evidence="6">
    <location>
        <begin position="177"/>
        <end position="201"/>
    </location>
</feature>
<evidence type="ECO:0000256" key="5">
    <source>
        <dbReference type="SAM" id="MobiDB-lite"/>
    </source>
</evidence>
<name>A0A5D4FT03_9CORY</name>
<evidence type="ECO:0000259" key="7">
    <source>
        <dbReference type="Pfam" id="PF05154"/>
    </source>
</evidence>
<keyword evidence="2 6" id="KW-0812">Transmembrane</keyword>
<comment type="caution">
    <text evidence="8">The sequence shown here is derived from an EMBL/GenBank/DDBJ whole genome shotgun (WGS) entry which is preliminary data.</text>
</comment>
<dbReference type="GO" id="GO:0016020">
    <property type="term" value="C:membrane"/>
    <property type="evidence" value="ECO:0007669"/>
    <property type="project" value="UniProtKB-SubCell"/>
</dbReference>
<dbReference type="Pfam" id="PF05154">
    <property type="entry name" value="TM2"/>
    <property type="match status" value="1"/>
</dbReference>
<gene>
    <name evidence="8" type="ORF">FYJ87_00870</name>
</gene>
<organism evidence="8 9">
    <name type="scientific">Corynebacterium urealyticum</name>
    <dbReference type="NCBI Taxonomy" id="43771"/>
    <lineage>
        <taxon>Bacteria</taxon>
        <taxon>Bacillati</taxon>
        <taxon>Actinomycetota</taxon>
        <taxon>Actinomycetes</taxon>
        <taxon>Mycobacteriales</taxon>
        <taxon>Corynebacteriaceae</taxon>
        <taxon>Corynebacterium</taxon>
    </lineage>
</organism>
<feature type="transmembrane region" description="Helical" evidence="6">
    <location>
        <begin position="143"/>
        <end position="165"/>
    </location>
</feature>
<dbReference type="Proteomes" id="UP000324726">
    <property type="component" value="Unassembled WGS sequence"/>
</dbReference>
<sequence length="223" mass="23630">MMAKNPYSHGHSNPHGEDPFIGDPMGGLGDFQNPYNPLADEYQDQFGGGTAGHQGNPNVPGYPTGMGSYGPHAQGVSPYGGQSYGPAHGGHASGGPAHSSSFYGGQAQGMPPQYGAGNYPAYSGYSHGVQQGFHAENVESKSWAVAAVLAFFLGSLGVHNFYLNYTTRAKWQLGLTIFGWATAIVLIGFPFIFAVQIWAFVEFILILMKSGPYDSDGDGFPLK</sequence>
<protein>
    <submittedName>
        <fullName evidence="8">NINE protein</fullName>
    </submittedName>
</protein>
<feature type="region of interest" description="Disordered" evidence="5">
    <location>
        <begin position="44"/>
        <end position="102"/>
    </location>
</feature>
<proteinExistence type="predicted"/>
<evidence type="ECO:0000313" key="9">
    <source>
        <dbReference type="Proteomes" id="UP000324726"/>
    </source>
</evidence>
<evidence type="ECO:0000256" key="2">
    <source>
        <dbReference type="ARBA" id="ARBA00022692"/>
    </source>
</evidence>
<evidence type="ECO:0000256" key="1">
    <source>
        <dbReference type="ARBA" id="ARBA00004141"/>
    </source>
</evidence>
<evidence type="ECO:0000313" key="8">
    <source>
        <dbReference type="EMBL" id="TYR19611.1"/>
    </source>
</evidence>
<evidence type="ECO:0000256" key="6">
    <source>
        <dbReference type="SAM" id="Phobius"/>
    </source>
</evidence>